<reference evidence="4" key="1">
    <citation type="submission" date="2025-08" db="UniProtKB">
        <authorList>
            <consortium name="RefSeq"/>
        </authorList>
    </citation>
    <scope>IDENTIFICATION</scope>
    <source>
        <tissue evidence="4">Spleen</tissue>
    </source>
</reference>
<dbReference type="InterPro" id="IPR013087">
    <property type="entry name" value="Znf_C2H2_type"/>
</dbReference>
<evidence type="ECO:0000313" key="3">
    <source>
        <dbReference type="Proteomes" id="UP000515140"/>
    </source>
</evidence>
<dbReference type="PROSITE" id="PS00028">
    <property type="entry name" value="ZINC_FINGER_C2H2_1"/>
    <property type="match status" value="2"/>
</dbReference>
<sequence length="248" mass="27705">MQLPPGLLGRLGPGPAGSPSGSPPLPVLRHPASGAAPFRFSPLAQSLPRRHPLFEDGDVQRHAYLQDVITQVSQVPERPRVAAFGCHVAGCQQEFASLEAYEHHYRALHTHVCSVCRRSFPSAHLLDVHILEWHDSLFQLLAERQSMHQCLVEGCPDKFRSSRERKEHLVRAHRYPPDFRFDQPRKARGPSRLASGEEAMEVCPGEAPQPPLPQASELRTYSHRIPSTICFGQGATRGFKNAKKRSNQ</sequence>
<name>A0A6P5J5H1_PHACI</name>
<keyword evidence="3" id="KW-1185">Reference proteome</keyword>
<dbReference type="Proteomes" id="UP000515140">
    <property type="component" value="Unplaced"/>
</dbReference>
<feature type="region of interest" description="Disordered" evidence="1">
    <location>
        <begin position="180"/>
        <end position="218"/>
    </location>
</feature>
<dbReference type="GeneID" id="110197135"/>
<dbReference type="SMART" id="SM00355">
    <property type="entry name" value="ZnF_C2H2"/>
    <property type="match status" value="3"/>
</dbReference>
<dbReference type="RefSeq" id="XP_020826451.1">
    <property type="nucleotide sequence ID" value="XM_020970792.1"/>
</dbReference>
<feature type="region of interest" description="Disordered" evidence="1">
    <location>
        <begin position="1"/>
        <end position="28"/>
    </location>
</feature>
<feature type="domain" description="C2H2-type" evidence="2">
    <location>
        <begin position="113"/>
        <end position="134"/>
    </location>
</feature>
<dbReference type="FunCoup" id="A0A6P5J5H1">
    <property type="interactions" value="300"/>
</dbReference>
<dbReference type="PANTHER" id="PTHR21354">
    <property type="entry name" value="ZINC FINGER PROTEIN 511"/>
    <property type="match status" value="1"/>
</dbReference>
<protein>
    <submittedName>
        <fullName evidence="4">Zinc finger protein 511-like</fullName>
    </submittedName>
</protein>
<dbReference type="PANTHER" id="PTHR21354:SF0">
    <property type="entry name" value="ZINC FINGER PROTEIN 511"/>
    <property type="match status" value="1"/>
</dbReference>
<feature type="domain" description="C2H2-type" evidence="2">
    <location>
        <begin position="86"/>
        <end position="109"/>
    </location>
</feature>
<accession>A0A6P5J5H1</accession>
<organism evidence="3 4">
    <name type="scientific">Phascolarctos cinereus</name>
    <name type="common">Koala</name>
    <dbReference type="NCBI Taxonomy" id="38626"/>
    <lineage>
        <taxon>Eukaryota</taxon>
        <taxon>Metazoa</taxon>
        <taxon>Chordata</taxon>
        <taxon>Craniata</taxon>
        <taxon>Vertebrata</taxon>
        <taxon>Euteleostomi</taxon>
        <taxon>Mammalia</taxon>
        <taxon>Metatheria</taxon>
        <taxon>Diprotodontia</taxon>
        <taxon>Phascolarctidae</taxon>
        <taxon>Phascolarctos</taxon>
    </lineage>
</organism>
<dbReference type="InParanoid" id="A0A6P5J5H1"/>
<evidence type="ECO:0000259" key="2">
    <source>
        <dbReference type="PROSITE" id="PS00028"/>
    </source>
</evidence>
<proteinExistence type="predicted"/>
<dbReference type="AlphaFoldDB" id="A0A6P5J5H1"/>
<dbReference type="InterPro" id="IPR039258">
    <property type="entry name" value="ZNF511"/>
</dbReference>
<dbReference type="KEGG" id="pcw:110197135"/>
<evidence type="ECO:0000313" key="4">
    <source>
        <dbReference type="RefSeq" id="XP_020826451.1"/>
    </source>
</evidence>
<evidence type="ECO:0000256" key="1">
    <source>
        <dbReference type="SAM" id="MobiDB-lite"/>
    </source>
</evidence>
<gene>
    <name evidence="4" type="primary">LOC110197135</name>
</gene>